<sequence length="99" mass="10556">MRASFRHSWHTAATLRSPRLHSALMESGEAREYGQMNMGLMCCGSETGWRTVCLPLSPSPSLAVISVSHAVSPILPLSLPDAPPLILPSMQGTPTTSLA</sequence>
<comment type="caution">
    <text evidence="1">The sequence shown here is derived from an EMBL/GenBank/DDBJ whole genome shotgun (WGS) entry which is preliminary data.</text>
</comment>
<gene>
    <name evidence="1" type="primary">yidC</name>
    <name evidence="1" type="ORF">DAT39_010870</name>
</gene>
<evidence type="ECO:0000313" key="1">
    <source>
        <dbReference type="EMBL" id="KAF5899407.1"/>
    </source>
</evidence>
<protein>
    <submittedName>
        <fullName evidence="1">Inositol 1,4,5-trisphosphate receptor type 2</fullName>
    </submittedName>
</protein>
<evidence type="ECO:0000313" key="2">
    <source>
        <dbReference type="Proteomes" id="UP000727407"/>
    </source>
</evidence>
<organism evidence="1 2">
    <name type="scientific">Clarias magur</name>
    <name type="common">Asian catfish</name>
    <name type="synonym">Macropteronotus magur</name>
    <dbReference type="NCBI Taxonomy" id="1594786"/>
    <lineage>
        <taxon>Eukaryota</taxon>
        <taxon>Metazoa</taxon>
        <taxon>Chordata</taxon>
        <taxon>Craniata</taxon>
        <taxon>Vertebrata</taxon>
        <taxon>Euteleostomi</taxon>
        <taxon>Actinopterygii</taxon>
        <taxon>Neopterygii</taxon>
        <taxon>Teleostei</taxon>
        <taxon>Ostariophysi</taxon>
        <taxon>Siluriformes</taxon>
        <taxon>Clariidae</taxon>
        <taxon>Clarias</taxon>
    </lineage>
</organism>
<dbReference type="AlphaFoldDB" id="A0A8J4UMX3"/>
<proteinExistence type="predicted"/>
<accession>A0A8J4UMX3</accession>
<reference evidence="1" key="1">
    <citation type="submission" date="2020-07" db="EMBL/GenBank/DDBJ databases">
        <title>Clarias magur genome sequencing, assembly and annotation.</title>
        <authorList>
            <person name="Kushwaha B."/>
            <person name="Kumar R."/>
            <person name="Das P."/>
            <person name="Joshi C.G."/>
            <person name="Kumar D."/>
            <person name="Nagpure N.S."/>
            <person name="Pandey M."/>
            <person name="Agarwal S."/>
            <person name="Srivastava S."/>
            <person name="Singh M."/>
            <person name="Sahoo L."/>
            <person name="Jayasankar P."/>
            <person name="Meher P.K."/>
            <person name="Koringa P.G."/>
            <person name="Iquebal M.A."/>
            <person name="Das S.P."/>
            <person name="Bit A."/>
            <person name="Patnaik S."/>
            <person name="Patel N."/>
            <person name="Shah T.M."/>
            <person name="Hinsu A."/>
            <person name="Jena J.K."/>
        </authorList>
    </citation>
    <scope>NUCLEOTIDE SEQUENCE</scope>
    <source>
        <strain evidence="1">CIFAMagur01</strain>
        <tissue evidence="1">Testis</tissue>
    </source>
</reference>
<keyword evidence="1" id="KW-0675">Receptor</keyword>
<dbReference type="Proteomes" id="UP000727407">
    <property type="component" value="Unassembled WGS sequence"/>
</dbReference>
<dbReference type="EMBL" id="QNUK01000168">
    <property type="protein sequence ID" value="KAF5899407.1"/>
    <property type="molecule type" value="Genomic_DNA"/>
</dbReference>
<name>A0A8J4UMX3_CLAMG</name>
<keyword evidence="2" id="KW-1185">Reference proteome</keyword>